<sequence>MGGVFCGFAVKKGVVIVEEWVMEFLKSEKPYWLVCDLFCRPHHAGSAVPNGRHQHSVAGVDSSCRHYHYCAFDCAVGFKTDTTWYPAIEDRLNCGFVCFFFGSPFSKYRNAKEHAMCMKNRSCYQDGVRLVPSLNAQWRLYQPSKETLPRSFDLARAYPAGRPLAVHRTHPPGHGCRLDTSLWLGGLRRGTFEIKSILIATRTVQRPAFAVRSIRSARPVGDWKKTMEFTVEISLLGAACEEAIFETTDIASWPLGLACFLSSSWKTSLSTVENRKSQGWLGLVDDSPEEPVVCTQNEVTAFLPKTPKWASSLRPLLYTSNRGVVSSTPPEAMRSVCCFSKRGQVNISPDGYATRTGSGTPRRVVLFSRHITVCTQNGNVARLRDISEPGRLISSSPDTTVSVSQMRQFTQNFQTGTRPFQ</sequence>
<accession>A0A319CWN5</accession>
<protein>
    <submittedName>
        <fullName evidence="1">Uncharacterized protein</fullName>
    </submittedName>
</protein>
<gene>
    <name evidence="1" type="ORF">BO71DRAFT_435291</name>
</gene>
<keyword evidence="2" id="KW-1185">Reference proteome</keyword>
<dbReference type="Proteomes" id="UP000247810">
    <property type="component" value="Unassembled WGS sequence"/>
</dbReference>
<reference evidence="1 2" key="1">
    <citation type="submission" date="2018-02" db="EMBL/GenBank/DDBJ databases">
        <title>The genomes of Aspergillus section Nigri reveals drivers in fungal speciation.</title>
        <authorList>
            <consortium name="DOE Joint Genome Institute"/>
            <person name="Vesth T.C."/>
            <person name="Nybo J."/>
            <person name="Theobald S."/>
            <person name="Brandl J."/>
            <person name="Frisvad J.C."/>
            <person name="Nielsen K.F."/>
            <person name="Lyhne E.K."/>
            <person name="Kogle M.E."/>
            <person name="Kuo A."/>
            <person name="Riley R."/>
            <person name="Clum A."/>
            <person name="Nolan M."/>
            <person name="Lipzen A."/>
            <person name="Salamov A."/>
            <person name="Henrissat B."/>
            <person name="Wiebenga A."/>
            <person name="De vries R.P."/>
            <person name="Grigoriev I.V."/>
            <person name="Mortensen U.H."/>
            <person name="Andersen M.R."/>
            <person name="Baker S.E."/>
        </authorList>
    </citation>
    <scope>NUCLEOTIDE SEQUENCE [LARGE SCALE GENOMIC DNA]</scope>
    <source>
        <strain evidence="1 2">CBS 707.79</strain>
    </source>
</reference>
<dbReference type="EMBL" id="KZ826058">
    <property type="protein sequence ID" value="PYH88921.1"/>
    <property type="molecule type" value="Genomic_DNA"/>
</dbReference>
<dbReference type="VEuPathDB" id="FungiDB:BO71DRAFT_435291"/>
<dbReference type="AlphaFoldDB" id="A0A319CWN5"/>
<proteinExistence type="predicted"/>
<evidence type="ECO:0000313" key="2">
    <source>
        <dbReference type="Proteomes" id="UP000247810"/>
    </source>
</evidence>
<name>A0A319CWN5_9EURO</name>
<organism evidence="1 2">
    <name type="scientific">Aspergillus ellipticus CBS 707.79</name>
    <dbReference type="NCBI Taxonomy" id="1448320"/>
    <lineage>
        <taxon>Eukaryota</taxon>
        <taxon>Fungi</taxon>
        <taxon>Dikarya</taxon>
        <taxon>Ascomycota</taxon>
        <taxon>Pezizomycotina</taxon>
        <taxon>Eurotiomycetes</taxon>
        <taxon>Eurotiomycetidae</taxon>
        <taxon>Eurotiales</taxon>
        <taxon>Aspergillaceae</taxon>
        <taxon>Aspergillus</taxon>
        <taxon>Aspergillus subgen. Circumdati</taxon>
    </lineage>
</organism>
<evidence type="ECO:0000313" key="1">
    <source>
        <dbReference type="EMBL" id="PYH88921.1"/>
    </source>
</evidence>